<organism evidence="1">
    <name type="scientific">Tanacetum cinerariifolium</name>
    <name type="common">Dalmatian daisy</name>
    <name type="synonym">Chrysanthemum cinerariifolium</name>
    <dbReference type="NCBI Taxonomy" id="118510"/>
    <lineage>
        <taxon>Eukaryota</taxon>
        <taxon>Viridiplantae</taxon>
        <taxon>Streptophyta</taxon>
        <taxon>Embryophyta</taxon>
        <taxon>Tracheophyta</taxon>
        <taxon>Spermatophyta</taxon>
        <taxon>Magnoliopsida</taxon>
        <taxon>eudicotyledons</taxon>
        <taxon>Gunneridae</taxon>
        <taxon>Pentapetalae</taxon>
        <taxon>asterids</taxon>
        <taxon>campanulids</taxon>
        <taxon>Asterales</taxon>
        <taxon>Asteraceae</taxon>
        <taxon>Asteroideae</taxon>
        <taxon>Anthemideae</taxon>
        <taxon>Anthemidinae</taxon>
        <taxon>Tanacetum</taxon>
    </lineage>
</organism>
<protein>
    <submittedName>
        <fullName evidence="1">Uncharacterized protein</fullName>
    </submittedName>
</protein>
<sequence>MVVAATATVVVVVVHNNDDDEVETVSMVAVVGSSSCVGGGCGNDVDGGMRVAVTVEGVDESFHLDDELKPLWGVASQSYQPFMSQDLEGAGLRIEETKDGKERMEQLRFTQQRELEAQMIA</sequence>
<dbReference type="EMBL" id="BKCJ010000312">
    <property type="protein sequence ID" value="GEU32033.1"/>
    <property type="molecule type" value="Genomic_DNA"/>
</dbReference>
<evidence type="ECO:0000313" key="1">
    <source>
        <dbReference type="EMBL" id="GEU32033.1"/>
    </source>
</evidence>
<accession>A0A6L2J4U0</accession>
<comment type="caution">
    <text evidence="1">The sequence shown here is derived from an EMBL/GenBank/DDBJ whole genome shotgun (WGS) entry which is preliminary data.</text>
</comment>
<dbReference type="AlphaFoldDB" id="A0A6L2J4U0"/>
<name>A0A6L2J4U0_TANCI</name>
<reference evidence="1" key="1">
    <citation type="journal article" date="2019" name="Sci. Rep.">
        <title>Draft genome of Tanacetum cinerariifolium, the natural source of mosquito coil.</title>
        <authorList>
            <person name="Yamashiro T."/>
            <person name="Shiraishi A."/>
            <person name="Satake H."/>
            <person name="Nakayama K."/>
        </authorList>
    </citation>
    <scope>NUCLEOTIDE SEQUENCE</scope>
</reference>
<gene>
    <name evidence="1" type="ORF">Tci_004011</name>
</gene>
<proteinExistence type="predicted"/>